<dbReference type="RefSeq" id="WP_260191809.1">
    <property type="nucleotide sequence ID" value="NZ_JAFFZE010000012.1"/>
</dbReference>
<feature type="signal peptide" evidence="1">
    <location>
        <begin position="1"/>
        <end position="21"/>
    </location>
</feature>
<keyword evidence="3" id="KW-1185">Reference proteome</keyword>
<dbReference type="Proteomes" id="UP001156441">
    <property type="component" value="Unassembled WGS sequence"/>
</dbReference>
<evidence type="ECO:0000313" key="3">
    <source>
        <dbReference type="Proteomes" id="UP001156441"/>
    </source>
</evidence>
<sequence>MKPIRATAALVLVTATTGCFAGSNAGEVIDTLGTNAEAGSILLRNVRVERPSDGVYREGDDARVYLTVVVNQADHPDRLLEVTTSHARAVTRHWDEGCDGTAERVDAIPLLPDGTVPSPVRANDVGRLPYHLVLNDLTTTVREGTTIPLTFTFAGGGAAGIRTTIDVMVQSHPHETVDGLRACGPEPSTSRTEET</sequence>
<dbReference type="Gene3D" id="2.60.40.1890">
    <property type="entry name" value="PCu(A)C copper chaperone"/>
    <property type="match status" value="1"/>
</dbReference>
<evidence type="ECO:0000313" key="2">
    <source>
        <dbReference type="EMBL" id="MCT2584407.1"/>
    </source>
</evidence>
<comment type="caution">
    <text evidence="2">The sequence shown here is derived from an EMBL/GenBank/DDBJ whole genome shotgun (WGS) entry which is preliminary data.</text>
</comment>
<dbReference type="InterPro" id="IPR036182">
    <property type="entry name" value="PCuAC_sf"/>
</dbReference>
<dbReference type="PROSITE" id="PS51257">
    <property type="entry name" value="PROKAR_LIPOPROTEIN"/>
    <property type="match status" value="1"/>
</dbReference>
<reference evidence="2 3" key="1">
    <citation type="submission" date="2021-02" db="EMBL/GenBank/DDBJ databases">
        <title>Actinophytocola xerophila sp. nov., isolated from soil of cotton cropping field.</title>
        <authorList>
            <person name="Huang R."/>
            <person name="Chen X."/>
            <person name="Ge X."/>
            <person name="Liu W."/>
        </authorList>
    </citation>
    <scope>NUCLEOTIDE SEQUENCE [LARGE SCALE GENOMIC DNA]</scope>
    <source>
        <strain evidence="2 3">S1-96</strain>
    </source>
</reference>
<dbReference type="Pfam" id="PF04314">
    <property type="entry name" value="PCuAC"/>
    <property type="match status" value="1"/>
</dbReference>
<dbReference type="SUPFAM" id="SSF110087">
    <property type="entry name" value="DR1885-like metal-binding protein"/>
    <property type="match status" value="1"/>
</dbReference>
<name>A0ABT2J963_9PSEU</name>
<feature type="chain" id="PRO_5045329126" evidence="1">
    <location>
        <begin position="22"/>
        <end position="195"/>
    </location>
</feature>
<protein>
    <submittedName>
        <fullName evidence="2">Copper chaperone PCu(A)C</fullName>
    </submittedName>
</protein>
<organism evidence="2 3">
    <name type="scientific">Actinophytocola gossypii</name>
    <dbReference type="NCBI Taxonomy" id="2812003"/>
    <lineage>
        <taxon>Bacteria</taxon>
        <taxon>Bacillati</taxon>
        <taxon>Actinomycetota</taxon>
        <taxon>Actinomycetes</taxon>
        <taxon>Pseudonocardiales</taxon>
        <taxon>Pseudonocardiaceae</taxon>
    </lineage>
</organism>
<dbReference type="InterPro" id="IPR007410">
    <property type="entry name" value="LpqE-like"/>
</dbReference>
<proteinExistence type="predicted"/>
<keyword evidence="1" id="KW-0732">Signal</keyword>
<evidence type="ECO:0000256" key="1">
    <source>
        <dbReference type="SAM" id="SignalP"/>
    </source>
</evidence>
<gene>
    <name evidence="2" type="ORF">JT362_14875</name>
</gene>
<accession>A0ABT2J963</accession>
<dbReference type="EMBL" id="JAFFZE010000012">
    <property type="protein sequence ID" value="MCT2584407.1"/>
    <property type="molecule type" value="Genomic_DNA"/>
</dbReference>